<dbReference type="InterPro" id="IPR011704">
    <property type="entry name" value="ATPase_dyneun-rel_AAA"/>
</dbReference>
<reference evidence="2" key="1">
    <citation type="submission" date="2013-08" db="EMBL/GenBank/DDBJ databases">
        <authorList>
            <person name="Mendez C."/>
            <person name="Richter M."/>
            <person name="Ferrer M."/>
            <person name="Sanchez J."/>
        </authorList>
    </citation>
    <scope>NUCLEOTIDE SEQUENCE</scope>
</reference>
<dbReference type="Pfam" id="PF07728">
    <property type="entry name" value="AAA_5"/>
    <property type="match status" value="1"/>
</dbReference>
<gene>
    <name evidence="2" type="ORF">B1B_00564</name>
</gene>
<dbReference type="AlphaFoldDB" id="T1C948"/>
<dbReference type="CDD" id="cd00009">
    <property type="entry name" value="AAA"/>
    <property type="match status" value="1"/>
</dbReference>
<comment type="caution">
    <text evidence="2">The sequence shown here is derived from an EMBL/GenBank/DDBJ whole genome shotgun (WGS) entry which is preliminary data.</text>
</comment>
<dbReference type="Gene3D" id="3.40.50.300">
    <property type="entry name" value="P-loop containing nucleotide triphosphate hydrolases"/>
    <property type="match status" value="1"/>
</dbReference>
<evidence type="ECO:0000313" key="2">
    <source>
        <dbReference type="EMBL" id="EQD78727.1"/>
    </source>
</evidence>
<accession>T1C948</accession>
<dbReference type="GO" id="GO:0005524">
    <property type="term" value="F:ATP binding"/>
    <property type="evidence" value="ECO:0007669"/>
    <property type="project" value="InterPro"/>
</dbReference>
<dbReference type="EMBL" id="AUZY01000432">
    <property type="protein sequence ID" value="EQD78727.1"/>
    <property type="molecule type" value="Genomic_DNA"/>
</dbReference>
<dbReference type="SMART" id="SM00382">
    <property type="entry name" value="AAA"/>
    <property type="match status" value="1"/>
</dbReference>
<organism evidence="2">
    <name type="scientific">mine drainage metagenome</name>
    <dbReference type="NCBI Taxonomy" id="410659"/>
    <lineage>
        <taxon>unclassified sequences</taxon>
        <taxon>metagenomes</taxon>
        <taxon>ecological metagenomes</taxon>
    </lineage>
</organism>
<dbReference type="InterPro" id="IPR027417">
    <property type="entry name" value="P-loop_NTPase"/>
</dbReference>
<name>T1C948_9ZZZZ</name>
<protein>
    <submittedName>
        <fullName evidence="2">ATPase associated with various cellular activities AAA_3</fullName>
    </submittedName>
</protein>
<proteinExistence type="predicted"/>
<dbReference type="InterPro" id="IPR003593">
    <property type="entry name" value="AAA+_ATPase"/>
</dbReference>
<dbReference type="SUPFAM" id="SSF52540">
    <property type="entry name" value="P-loop containing nucleoside triphosphate hydrolases"/>
    <property type="match status" value="1"/>
</dbReference>
<sequence>MLEAHLEVKWPPIFIWGPPGVGKSSIVRQIAEAGNLRVIDLRMLLMDPVDLRGLPVPYRGKVRWAPPEFLPSGGKGILFLDELNAAPPLVQASVYQLVLDRKVGEYSLPPGWYVVGAGNRESDQSLAHAMPSALLSRFEHLELVADLESWKSWAFGAGIDPSVIAFLEFRPTLLSLSPESSKAYPCPRTWEMVSRVLALDLGDREMRAAIEGCVGAGPATEFDLFRKSLNTRPSLEKIIAGTDLIPPDPATGYAVVTGLVARYAREKGRVPRMIDYAQALGKNGLRELEVLLVRDLVRANPSAAQQPAFRAWAARNVEALG</sequence>
<reference evidence="2" key="2">
    <citation type="journal article" date="2014" name="ISME J.">
        <title>Microbial stratification in low pH oxic and suboxic macroscopic growths along an acid mine drainage.</title>
        <authorList>
            <person name="Mendez-Garcia C."/>
            <person name="Mesa V."/>
            <person name="Sprenger R.R."/>
            <person name="Richter M."/>
            <person name="Diez M.S."/>
            <person name="Solano J."/>
            <person name="Bargiela R."/>
            <person name="Golyshina O.V."/>
            <person name="Manteca A."/>
            <person name="Ramos J.L."/>
            <person name="Gallego J.R."/>
            <person name="Llorente I."/>
            <person name="Martins Dos Santos V.A."/>
            <person name="Jensen O.N."/>
            <person name="Pelaez A.I."/>
            <person name="Sanchez J."/>
            <person name="Ferrer M."/>
        </authorList>
    </citation>
    <scope>NUCLEOTIDE SEQUENCE</scope>
</reference>
<feature type="domain" description="AAA+ ATPase" evidence="1">
    <location>
        <begin position="9"/>
        <end position="148"/>
    </location>
</feature>
<evidence type="ECO:0000259" key="1">
    <source>
        <dbReference type="SMART" id="SM00382"/>
    </source>
</evidence>
<dbReference type="GO" id="GO:0016887">
    <property type="term" value="F:ATP hydrolysis activity"/>
    <property type="evidence" value="ECO:0007669"/>
    <property type="project" value="InterPro"/>
</dbReference>